<dbReference type="Proteomes" id="UP000011134">
    <property type="component" value="Unassembled WGS sequence"/>
</dbReference>
<evidence type="ECO:0008006" key="3">
    <source>
        <dbReference type="Google" id="ProtNLM"/>
    </source>
</evidence>
<keyword evidence="2" id="KW-1185">Reference proteome</keyword>
<comment type="caution">
    <text evidence="1">The sequence shown here is derived from an EMBL/GenBank/DDBJ whole genome shotgun (WGS) entry which is preliminary data.</text>
</comment>
<dbReference type="PATRIC" id="fig|1056511.3.peg.2686"/>
<reference evidence="1 2" key="1">
    <citation type="submission" date="2012-12" db="EMBL/GenBank/DDBJ databases">
        <title>Genome Assembly of Photobacterium sp. AK15.</title>
        <authorList>
            <person name="Khatri I."/>
            <person name="Vaidya B."/>
            <person name="Srinivas T.N.R."/>
            <person name="Subramanian S."/>
            <person name="Pinnaka A."/>
        </authorList>
    </citation>
    <scope>NUCLEOTIDE SEQUENCE [LARGE SCALE GENOMIC DNA]</scope>
    <source>
        <strain evidence="1 2">AK15</strain>
    </source>
</reference>
<organism evidence="1 2">
    <name type="scientific">Photobacterium marinum</name>
    <dbReference type="NCBI Taxonomy" id="1056511"/>
    <lineage>
        <taxon>Bacteria</taxon>
        <taxon>Pseudomonadati</taxon>
        <taxon>Pseudomonadota</taxon>
        <taxon>Gammaproteobacteria</taxon>
        <taxon>Vibrionales</taxon>
        <taxon>Vibrionaceae</taxon>
        <taxon>Photobacterium</taxon>
    </lineage>
</organism>
<dbReference type="SUPFAM" id="SSF56925">
    <property type="entry name" value="OMPA-like"/>
    <property type="match status" value="1"/>
</dbReference>
<evidence type="ECO:0000313" key="1">
    <source>
        <dbReference type="EMBL" id="ELR65405.1"/>
    </source>
</evidence>
<protein>
    <recommendedName>
        <fullName evidence="3">Outer membrane protein beta-barrel domain-containing protein</fullName>
    </recommendedName>
</protein>
<gene>
    <name evidence="1" type="ORF">C942_01193</name>
</gene>
<dbReference type="EMBL" id="AMZO01000019">
    <property type="protein sequence ID" value="ELR65405.1"/>
    <property type="molecule type" value="Genomic_DNA"/>
</dbReference>
<evidence type="ECO:0000313" key="2">
    <source>
        <dbReference type="Proteomes" id="UP000011134"/>
    </source>
</evidence>
<accession>L8J956</accession>
<proteinExistence type="predicted"/>
<sequence length="39" mass="4683">MGTHIPLRADVMLNLEYQYMYMSEEFSLNTYTLGINYLF</sequence>
<dbReference type="AlphaFoldDB" id="L8J956"/>
<dbReference type="InterPro" id="IPR011250">
    <property type="entry name" value="OMP/PagP_B-barrel"/>
</dbReference>
<name>L8J956_9GAMM</name>